<feature type="coiled-coil region" evidence="1">
    <location>
        <begin position="17"/>
        <end position="51"/>
    </location>
</feature>
<keyword evidence="1" id="KW-0175">Coiled coil</keyword>
<evidence type="ECO:0000313" key="2">
    <source>
        <dbReference type="EMBL" id="KKK85898.1"/>
    </source>
</evidence>
<proteinExistence type="predicted"/>
<sequence length="85" mass="9929">MDDDRLSRLADRRGITISNLREQLAMVEGERDQAEACTEKAEAEVKRLRDLRGEMLVHLRVLAEHWTVSDRLIVRIEAEIDEEEK</sequence>
<organism evidence="2">
    <name type="scientific">marine sediment metagenome</name>
    <dbReference type="NCBI Taxonomy" id="412755"/>
    <lineage>
        <taxon>unclassified sequences</taxon>
        <taxon>metagenomes</taxon>
        <taxon>ecological metagenomes</taxon>
    </lineage>
</organism>
<comment type="caution">
    <text evidence="2">The sequence shown here is derived from an EMBL/GenBank/DDBJ whole genome shotgun (WGS) entry which is preliminary data.</text>
</comment>
<name>A0A0F8YWX7_9ZZZZ</name>
<reference evidence="2" key="1">
    <citation type="journal article" date="2015" name="Nature">
        <title>Complex archaea that bridge the gap between prokaryotes and eukaryotes.</title>
        <authorList>
            <person name="Spang A."/>
            <person name="Saw J.H."/>
            <person name="Jorgensen S.L."/>
            <person name="Zaremba-Niedzwiedzka K."/>
            <person name="Martijn J."/>
            <person name="Lind A.E."/>
            <person name="van Eijk R."/>
            <person name="Schleper C."/>
            <person name="Guy L."/>
            <person name="Ettema T.J."/>
        </authorList>
    </citation>
    <scope>NUCLEOTIDE SEQUENCE</scope>
</reference>
<gene>
    <name evidence="2" type="ORF">LCGC14_2768650</name>
</gene>
<protein>
    <submittedName>
        <fullName evidence="2">Uncharacterized protein</fullName>
    </submittedName>
</protein>
<dbReference type="EMBL" id="LAZR01051097">
    <property type="protein sequence ID" value="KKK85898.1"/>
    <property type="molecule type" value="Genomic_DNA"/>
</dbReference>
<dbReference type="AlphaFoldDB" id="A0A0F8YWX7"/>
<evidence type="ECO:0000256" key="1">
    <source>
        <dbReference type="SAM" id="Coils"/>
    </source>
</evidence>
<accession>A0A0F8YWX7</accession>